<comment type="caution">
    <text evidence="1">The sequence shown here is derived from an EMBL/GenBank/DDBJ whole genome shotgun (WGS) entry which is preliminary data.</text>
</comment>
<dbReference type="RefSeq" id="WP_142118546.1">
    <property type="nucleotide sequence ID" value="NZ_BAAASV010000003.1"/>
</dbReference>
<evidence type="ECO:0000313" key="1">
    <source>
        <dbReference type="EMBL" id="TQL63963.1"/>
    </source>
</evidence>
<keyword evidence="2" id="KW-1185">Reference proteome</keyword>
<name>A0A542ZUC9_RARFA</name>
<dbReference type="AlphaFoldDB" id="A0A542ZUC9"/>
<dbReference type="OrthoDB" id="8779161at2"/>
<evidence type="ECO:0000313" key="2">
    <source>
        <dbReference type="Proteomes" id="UP000315389"/>
    </source>
</evidence>
<evidence type="ECO:0008006" key="3">
    <source>
        <dbReference type="Google" id="ProtNLM"/>
    </source>
</evidence>
<organism evidence="1 2">
    <name type="scientific">Rarobacter faecitabidus</name>
    <dbReference type="NCBI Taxonomy" id="13243"/>
    <lineage>
        <taxon>Bacteria</taxon>
        <taxon>Bacillati</taxon>
        <taxon>Actinomycetota</taxon>
        <taxon>Actinomycetes</taxon>
        <taxon>Micrococcales</taxon>
        <taxon>Rarobacteraceae</taxon>
        <taxon>Rarobacter</taxon>
    </lineage>
</organism>
<dbReference type="InterPro" id="IPR036249">
    <property type="entry name" value="Thioredoxin-like_sf"/>
</dbReference>
<proteinExistence type="predicted"/>
<protein>
    <recommendedName>
        <fullName evidence="3">Glutaredoxin</fullName>
    </recommendedName>
</protein>
<gene>
    <name evidence="1" type="ORF">FB461_0443</name>
</gene>
<reference evidence="1 2" key="1">
    <citation type="submission" date="2019-06" db="EMBL/GenBank/DDBJ databases">
        <title>Sequencing the genomes of 1000 actinobacteria strains.</title>
        <authorList>
            <person name="Klenk H.-P."/>
        </authorList>
    </citation>
    <scope>NUCLEOTIDE SEQUENCE [LARGE SCALE GENOMIC DNA]</scope>
    <source>
        <strain evidence="1 2">DSM 4813</strain>
    </source>
</reference>
<dbReference type="Proteomes" id="UP000315389">
    <property type="component" value="Unassembled WGS sequence"/>
</dbReference>
<dbReference type="EMBL" id="VFOS01000001">
    <property type="protein sequence ID" value="TQL63963.1"/>
    <property type="molecule type" value="Genomic_DNA"/>
</dbReference>
<accession>A0A542ZUC9</accession>
<sequence>MSPNPTDTVHVTVVPSPACHFCQDAEQALAELAREFVFDLEFIPMESPRGARLVAEHRPALNPLVLIDGAYFSAGRLPRKKLTKLLTTRGAARFPAAGSHGQ</sequence>
<dbReference type="SUPFAM" id="SSF52833">
    <property type="entry name" value="Thioredoxin-like"/>
    <property type="match status" value="1"/>
</dbReference>